<dbReference type="RefSeq" id="WP_187011866.1">
    <property type="nucleotide sequence ID" value="NZ_JACRWG010000008.1"/>
</dbReference>
<name>A0ABR7K9P8_9FIRM</name>
<dbReference type="InterPro" id="IPR031834">
    <property type="entry name" value="RnlB/LsoB_antitoxin"/>
</dbReference>
<evidence type="ECO:0000313" key="2">
    <source>
        <dbReference type="Proteomes" id="UP000603474"/>
    </source>
</evidence>
<keyword evidence="2" id="KW-1185">Reference proteome</keyword>
<proteinExistence type="predicted"/>
<comment type="caution">
    <text evidence="1">The sequence shown here is derived from an EMBL/GenBank/DDBJ whole genome shotgun (WGS) entry which is preliminary data.</text>
</comment>
<evidence type="ECO:0000313" key="1">
    <source>
        <dbReference type="EMBL" id="MBC6009324.1"/>
    </source>
</evidence>
<accession>A0ABR7K9P8</accession>
<dbReference type="EMBL" id="JACRWG010000008">
    <property type="protein sequence ID" value="MBC6009324.1"/>
    <property type="molecule type" value="Genomic_DNA"/>
</dbReference>
<protein>
    <submittedName>
        <fullName evidence="1">Type II toxin-antitoxin system RnlB family antitoxin</fullName>
    </submittedName>
</protein>
<dbReference type="Pfam" id="PF15933">
    <property type="entry name" value="RnlB_antitoxin"/>
    <property type="match status" value="1"/>
</dbReference>
<dbReference type="Proteomes" id="UP000603474">
    <property type="component" value="Unassembled WGS sequence"/>
</dbReference>
<gene>
    <name evidence="1" type="ORF">H8909_03535</name>
</gene>
<sequence length="118" mass="13692">MEKLYINTLNDSKYIALITVLDYEISVSIYLKQLSFEASSNKPEHVLVDLALKAVIDKYRFVEFDINESGKIELDSYKYVSLNTFYEILANTLLKEKKELLLNSILTDSQINQLLNFD</sequence>
<organism evidence="1 2">
    <name type="scientific">Catenibacterium faecis</name>
    <dbReference type="NCBI Taxonomy" id="2764323"/>
    <lineage>
        <taxon>Bacteria</taxon>
        <taxon>Bacillati</taxon>
        <taxon>Bacillota</taxon>
        <taxon>Erysipelotrichia</taxon>
        <taxon>Erysipelotrichales</taxon>
        <taxon>Coprobacillaceae</taxon>
        <taxon>Catenibacterium</taxon>
    </lineage>
</organism>
<reference evidence="1 2" key="1">
    <citation type="submission" date="2020-08" db="EMBL/GenBank/DDBJ databases">
        <authorList>
            <person name="Liu C."/>
            <person name="Sun Q."/>
        </authorList>
    </citation>
    <scope>NUCLEOTIDE SEQUENCE [LARGE SCALE GENOMIC DNA]</scope>
    <source>
        <strain evidence="1 2">NSJ-22</strain>
    </source>
</reference>